<name>A0A0E9PUM8_ANGAN</name>
<dbReference type="EMBL" id="GBXM01100358">
    <property type="protein sequence ID" value="JAH08219.1"/>
    <property type="molecule type" value="Transcribed_RNA"/>
</dbReference>
<dbReference type="AlphaFoldDB" id="A0A0E9PUM8"/>
<protein>
    <submittedName>
        <fullName evidence="2">Uncharacterized protein</fullName>
    </submittedName>
</protein>
<reference evidence="2" key="2">
    <citation type="journal article" date="2015" name="Fish Shellfish Immunol.">
        <title>Early steps in the European eel (Anguilla anguilla)-Vibrio vulnificus interaction in the gills: Role of the RtxA13 toxin.</title>
        <authorList>
            <person name="Callol A."/>
            <person name="Pajuelo D."/>
            <person name="Ebbesson L."/>
            <person name="Teles M."/>
            <person name="MacKenzie S."/>
            <person name="Amaro C."/>
        </authorList>
    </citation>
    <scope>NUCLEOTIDE SEQUENCE</scope>
</reference>
<evidence type="ECO:0000256" key="1">
    <source>
        <dbReference type="SAM" id="MobiDB-lite"/>
    </source>
</evidence>
<proteinExistence type="predicted"/>
<feature type="compositionally biased region" description="Polar residues" evidence="1">
    <location>
        <begin position="1"/>
        <end position="10"/>
    </location>
</feature>
<evidence type="ECO:0000313" key="2">
    <source>
        <dbReference type="EMBL" id="JAH08219.1"/>
    </source>
</evidence>
<sequence length="46" mass="5309">MLQRKQSNVSDKSKNKPKRSTSFGRFDAFRNHPSPASQRKWRGSAC</sequence>
<accession>A0A0E9PUM8</accession>
<reference evidence="2" key="1">
    <citation type="submission" date="2014-11" db="EMBL/GenBank/DDBJ databases">
        <authorList>
            <person name="Amaro Gonzalez C."/>
        </authorList>
    </citation>
    <scope>NUCLEOTIDE SEQUENCE</scope>
</reference>
<organism evidence="2">
    <name type="scientific">Anguilla anguilla</name>
    <name type="common">European freshwater eel</name>
    <name type="synonym">Muraena anguilla</name>
    <dbReference type="NCBI Taxonomy" id="7936"/>
    <lineage>
        <taxon>Eukaryota</taxon>
        <taxon>Metazoa</taxon>
        <taxon>Chordata</taxon>
        <taxon>Craniata</taxon>
        <taxon>Vertebrata</taxon>
        <taxon>Euteleostomi</taxon>
        <taxon>Actinopterygii</taxon>
        <taxon>Neopterygii</taxon>
        <taxon>Teleostei</taxon>
        <taxon>Anguilliformes</taxon>
        <taxon>Anguillidae</taxon>
        <taxon>Anguilla</taxon>
    </lineage>
</organism>
<feature type="region of interest" description="Disordered" evidence="1">
    <location>
        <begin position="1"/>
        <end position="46"/>
    </location>
</feature>